<dbReference type="Gramene" id="rna-AYBTSS11_LOCUS3314">
    <property type="protein sequence ID" value="CAJ1906482.1"/>
    <property type="gene ID" value="gene-AYBTSS11_LOCUS3314"/>
</dbReference>
<evidence type="ECO:0000313" key="1">
    <source>
        <dbReference type="EMBL" id="CAJ1906482.1"/>
    </source>
</evidence>
<protein>
    <submittedName>
        <fullName evidence="1">Uncharacterized protein</fullName>
    </submittedName>
</protein>
<sequence length="95" mass="10801">MHLDSIKLCREVSFTRKVTREVAPVKDLEKQFLSCIKVEAFSCELRPHAVGPTQVSFRTNHRGSEWALPTVHPIVSSSLSGGVQWTQCSYFPRDR</sequence>
<dbReference type="Proteomes" id="UP001189624">
    <property type="component" value="Chromosome 1"/>
</dbReference>
<dbReference type="EMBL" id="OY731398">
    <property type="protein sequence ID" value="CAJ1906482.1"/>
    <property type="molecule type" value="Genomic_DNA"/>
</dbReference>
<proteinExistence type="predicted"/>
<accession>A0AA86RY16</accession>
<name>A0AA86RY16_9FABA</name>
<reference evidence="1" key="1">
    <citation type="submission" date="2023-10" db="EMBL/GenBank/DDBJ databases">
        <authorList>
            <person name="Domelevo Entfellner J.-B."/>
        </authorList>
    </citation>
    <scope>NUCLEOTIDE SEQUENCE</scope>
</reference>
<organism evidence="1 2">
    <name type="scientific">Sphenostylis stenocarpa</name>
    <dbReference type="NCBI Taxonomy" id="92480"/>
    <lineage>
        <taxon>Eukaryota</taxon>
        <taxon>Viridiplantae</taxon>
        <taxon>Streptophyta</taxon>
        <taxon>Embryophyta</taxon>
        <taxon>Tracheophyta</taxon>
        <taxon>Spermatophyta</taxon>
        <taxon>Magnoliopsida</taxon>
        <taxon>eudicotyledons</taxon>
        <taxon>Gunneridae</taxon>
        <taxon>Pentapetalae</taxon>
        <taxon>rosids</taxon>
        <taxon>fabids</taxon>
        <taxon>Fabales</taxon>
        <taxon>Fabaceae</taxon>
        <taxon>Papilionoideae</taxon>
        <taxon>50 kb inversion clade</taxon>
        <taxon>NPAAA clade</taxon>
        <taxon>indigoferoid/millettioid clade</taxon>
        <taxon>Phaseoleae</taxon>
        <taxon>Sphenostylis</taxon>
    </lineage>
</organism>
<gene>
    <name evidence="1" type="ORF">AYBTSS11_LOCUS3314</name>
</gene>
<evidence type="ECO:0000313" key="2">
    <source>
        <dbReference type="Proteomes" id="UP001189624"/>
    </source>
</evidence>
<keyword evidence="2" id="KW-1185">Reference proteome</keyword>
<dbReference type="AlphaFoldDB" id="A0AA86RY16"/>